<sequence length="63" mass="6980">STPTVSSILGVKGSLRFRRHGASQKAHVVLRRVEIQDDSLNDTGKSPVAYFSLFAQKRIEVKP</sequence>
<proteinExistence type="predicted"/>
<gene>
    <name evidence="1" type="ORF">K503DRAFT_674850</name>
</gene>
<organism evidence="1 2">
    <name type="scientific">Rhizopogon vinicolor AM-OR11-026</name>
    <dbReference type="NCBI Taxonomy" id="1314800"/>
    <lineage>
        <taxon>Eukaryota</taxon>
        <taxon>Fungi</taxon>
        <taxon>Dikarya</taxon>
        <taxon>Basidiomycota</taxon>
        <taxon>Agaricomycotina</taxon>
        <taxon>Agaricomycetes</taxon>
        <taxon>Agaricomycetidae</taxon>
        <taxon>Boletales</taxon>
        <taxon>Suillineae</taxon>
        <taxon>Rhizopogonaceae</taxon>
        <taxon>Rhizopogon</taxon>
    </lineage>
</organism>
<keyword evidence="2" id="KW-1185">Reference proteome</keyword>
<dbReference type="EMBL" id="KV448468">
    <property type="protein sequence ID" value="OAX35785.1"/>
    <property type="molecule type" value="Genomic_DNA"/>
</dbReference>
<feature type="non-terminal residue" evidence="1">
    <location>
        <position position="1"/>
    </location>
</feature>
<reference evidence="1 2" key="1">
    <citation type="submission" date="2016-06" db="EMBL/GenBank/DDBJ databases">
        <title>Comparative genomics of the ectomycorrhizal sister species Rhizopogon vinicolor and Rhizopogon vesiculosus (Basidiomycota: Boletales) reveals a divergence of the mating type B locus.</title>
        <authorList>
            <consortium name="DOE Joint Genome Institute"/>
            <person name="Mujic A.B."/>
            <person name="Kuo A."/>
            <person name="Tritt A."/>
            <person name="Lipzen A."/>
            <person name="Chen C."/>
            <person name="Johnson J."/>
            <person name="Sharma A."/>
            <person name="Barry K."/>
            <person name="Grigoriev I.V."/>
            <person name="Spatafora J.W."/>
        </authorList>
    </citation>
    <scope>NUCLEOTIDE SEQUENCE [LARGE SCALE GENOMIC DNA]</scope>
    <source>
        <strain evidence="1 2">AM-OR11-026</strain>
    </source>
</reference>
<accession>A0A1B7MT63</accession>
<protein>
    <submittedName>
        <fullName evidence="1">Uncharacterized protein</fullName>
    </submittedName>
</protein>
<feature type="non-terminal residue" evidence="1">
    <location>
        <position position="63"/>
    </location>
</feature>
<dbReference type="OrthoDB" id="3236053at2759"/>
<dbReference type="AlphaFoldDB" id="A0A1B7MT63"/>
<dbReference type="Proteomes" id="UP000092154">
    <property type="component" value="Unassembled WGS sequence"/>
</dbReference>
<evidence type="ECO:0000313" key="1">
    <source>
        <dbReference type="EMBL" id="OAX35785.1"/>
    </source>
</evidence>
<dbReference type="STRING" id="1314800.A0A1B7MT63"/>
<evidence type="ECO:0000313" key="2">
    <source>
        <dbReference type="Proteomes" id="UP000092154"/>
    </source>
</evidence>
<dbReference type="InParanoid" id="A0A1B7MT63"/>
<name>A0A1B7MT63_9AGAM</name>